<dbReference type="PANTHER" id="PTHR30273">
    <property type="entry name" value="PERIPLASMIC SIGNAL SENSOR AND SIGMA FACTOR ACTIVATOR FECR-RELATED"/>
    <property type="match status" value="1"/>
</dbReference>
<dbReference type="RefSeq" id="WP_227699343.1">
    <property type="nucleotide sequence ID" value="NZ_CP112887.1"/>
</dbReference>
<keyword evidence="4" id="KW-1185">Reference proteome</keyword>
<dbReference type="EMBL" id="CP112887">
    <property type="protein sequence ID" value="WBW59672.1"/>
    <property type="molecule type" value="Genomic_DNA"/>
</dbReference>
<dbReference type="Pfam" id="PF16220">
    <property type="entry name" value="DUF4880"/>
    <property type="match status" value="1"/>
</dbReference>
<dbReference type="Pfam" id="PF04773">
    <property type="entry name" value="FecR"/>
    <property type="match status" value="1"/>
</dbReference>
<accession>A0AAJ5QQE9</accession>
<dbReference type="InterPro" id="IPR006860">
    <property type="entry name" value="FecR"/>
</dbReference>
<proteinExistence type="predicted"/>
<dbReference type="GO" id="GO:0016989">
    <property type="term" value="F:sigma factor antagonist activity"/>
    <property type="evidence" value="ECO:0007669"/>
    <property type="project" value="TreeGrafter"/>
</dbReference>
<sequence length="340" mass="38449">MPRHMIPLRLPVNAAMPNAFVHKPGYQALQQAADWYAQLLEAEPQAEIHLRWRAWLEASEEHRHAWRYVQTVSQRFQPLSGGLASAAADTLLRPSTVMGRRRVLKLTALFASGTLLSWLTYRHTPLRESLLAASADYRSTTGEIKQLTLQDGTRLWLNTASAVDVRYDERRRQIILLSGDLLIDTARDSRPFFVSSAQGQMQALGTRFSVEQQEGLTHLAVYNGTVEVSAQRGHVLRRVNAGQQLGFDRDGKGELLANAFPDADWAQGILQANNVPLGEIIRRLARYRRGYLACDPDVADLRVMGAFPLTDTDKSLAMLARVFPVRIHRRFSWWVTVEKR</sequence>
<dbReference type="Gene3D" id="2.60.120.1440">
    <property type="match status" value="1"/>
</dbReference>
<evidence type="ECO:0000313" key="4">
    <source>
        <dbReference type="Proteomes" id="UP001210130"/>
    </source>
</evidence>
<feature type="domain" description="FecR N-terminal" evidence="2">
    <location>
        <begin position="30"/>
        <end position="71"/>
    </location>
</feature>
<dbReference type="InterPro" id="IPR012373">
    <property type="entry name" value="Ferrdict_sens_TM"/>
</dbReference>
<protein>
    <submittedName>
        <fullName evidence="3">FecR domain-containing protein</fullName>
    </submittedName>
</protein>
<organism evidence="3 4">
    <name type="scientific">Klebsiella electrica</name>
    <dbReference type="NCBI Taxonomy" id="1259973"/>
    <lineage>
        <taxon>Bacteria</taxon>
        <taxon>Pseudomonadati</taxon>
        <taxon>Pseudomonadota</taxon>
        <taxon>Gammaproteobacteria</taxon>
        <taxon>Enterobacterales</taxon>
        <taxon>Enterobacteriaceae</taxon>
        <taxon>Klebsiella/Raoultella group</taxon>
        <taxon>Klebsiella</taxon>
    </lineage>
</organism>
<evidence type="ECO:0000313" key="3">
    <source>
        <dbReference type="EMBL" id="WBW59672.1"/>
    </source>
</evidence>
<feature type="domain" description="FecR protein" evidence="1">
    <location>
        <begin position="136"/>
        <end position="227"/>
    </location>
</feature>
<dbReference type="PIRSF" id="PIRSF018266">
    <property type="entry name" value="FecR"/>
    <property type="match status" value="1"/>
</dbReference>
<dbReference type="PANTHER" id="PTHR30273:SF2">
    <property type="entry name" value="PROTEIN FECR"/>
    <property type="match status" value="1"/>
</dbReference>
<dbReference type="AlphaFoldDB" id="A0AAJ5QQE9"/>
<reference evidence="3 4" key="1">
    <citation type="journal article" date="2023" name="Microbiol. Resour. Announc.">
        <title>Complete Genome Sequence of the First Colistin-Resistant Raoultella electrica Strain.</title>
        <authorList>
            <person name="Aldeia C."/>
            <person name="Campos-Madueno E.I."/>
            <person name="Sendi P."/>
            <person name="Endimiani A."/>
        </authorList>
    </citation>
    <scope>NUCLEOTIDE SEQUENCE [LARGE SCALE GENOMIC DNA]</scope>
    <source>
        <strain evidence="3 4">S2-IND-01-C</strain>
    </source>
</reference>
<evidence type="ECO:0000259" key="2">
    <source>
        <dbReference type="Pfam" id="PF16220"/>
    </source>
</evidence>
<dbReference type="Proteomes" id="UP001210130">
    <property type="component" value="Chromosome"/>
</dbReference>
<name>A0AAJ5QQE9_9ENTR</name>
<evidence type="ECO:0000259" key="1">
    <source>
        <dbReference type="Pfam" id="PF04773"/>
    </source>
</evidence>
<gene>
    <name evidence="3" type="ORF">OR613_16720</name>
</gene>
<dbReference type="InterPro" id="IPR032623">
    <property type="entry name" value="FecR_N"/>
</dbReference>